<organism evidence="2 3">
    <name type="scientific">Candidatus Uhrbacteria bacterium RIFOXYC2_FULL_47_19</name>
    <dbReference type="NCBI Taxonomy" id="1802424"/>
    <lineage>
        <taxon>Bacteria</taxon>
        <taxon>Candidatus Uhriibacteriota</taxon>
    </lineage>
</organism>
<keyword evidence="1" id="KW-0472">Membrane</keyword>
<dbReference type="STRING" id="1802424.A2480_01125"/>
<sequence>MLHQKKKKRISQLSQLVTNSTAGFTLLEALVTIGLVAMLLSIFTALTTAVHYVSYTRFNFQAASFIQEGLESLRIVDFDNLTTRENGRLLGQAFNRGYWTVTNDVLRIAVPESNFINETGLAILPGSYRDDFTFTTQIMVNAGSPIGWGTGIALRYRDSENHYRFRFTSGGLAFDRVYQGVVQTLWTQGGGYNPGIWYTLEVEATGDQFILKRNGLVLTTVVDATLSSGDLALLSLNEAISDFDNVVILGDEPGSWNFDNDEEGEIPEDWRRFSPFDLPSGNATLTISDYLNQPDMKQVSMTVSWTEAGRPKTMTGSSIIVR</sequence>
<protein>
    <submittedName>
        <fullName evidence="2">Uncharacterized protein</fullName>
    </submittedName>
</protein>
<evidence type="ECO:0000313" key="3">
    <source>
        <dbReference type="Proteomes" id="UP000176988"/>
    </source>
</evidence>
<accession>A0A1F7WDY7</accession>
<dbReference type="InterPro" id="IPR012902">
    <property type="entry name" value="N_methyl_site"/>
</dbReference>
<dbReference type="Gene3D" id="2.60.120.560">
    <property type="entry name" value="Exo-inulinase, domain 1"/>
    <property type="match status" value="1"/>
</dbReference>
<comment type="caution">
    <text evidence="2">The sequence shown here is derived from an EMBL/GenBank/DDBJ whole genome shotgun (WGS) entry which is preliminary data.</text>
</comment>
<dbReference type="AlphaFoldDB" id="A0A1F7WDY7"/>
<dbReference type="EMBL" id="MGFG01000024">
    <property type="protein sequence ID" value="OGM00787.1"/>
    <property type="molecule type" value="Genomic_DNA"/>
</dbReference>
<evidence type="ECO:0000313" key="2">
    <source>
        <dbReference type="EMBL" id="OGM00787.1"/>
    </source>
</evidence>
<keyword evidence="1" id="KW-1133">Transmembrane helix</keyword>
<dbReference type="PROSITE" id="PS00409">
    <property type="entry name" value="PROKAR_NTER_METHYL"/>
    <property type="match status" value="1"/>
</dbReference>
<feature type="transmembrane region" description="Helical" evidence="1">
    <location>
        <begin position="21"/>
        <end position="46"/>
    </location>
</feature>
<reference evidence="2 3" key="1">
    <citation type="journal article" date="2016" name="Nat. Commun.">
        <title>Thousands of microbial genomes shed light on interconnected biogeochemical processes in an aquifer system.</title>
        <authorList>
            <person name="Anantharaman K."/>
            <person name="Brown C.T."/>
            <person name="Hug L.A."/>
            <person name="Sharon I."/>
            <person name="Castelle C.J."/>
            <person name="Probst A.J."/>
            <person name="Thomas B.C."/>
            <person name="Singh A."/>
            <person name="Wilkins M.J."/>
            <person name="Karaoz U."/>
            <person name="Brodie E.L."/>
            <person name="Williams K.H."/>
            <person name="Hubbard S.S."/>
            <person name="Banfield J.F."/>
        </authorList>
    </citation>
    <scope>NUCLEOTIDE SEQUENCE [LARGE SCALE GENOMIC DNA]</scope>
</reference>
<keyword evidence="1" id="KW-0812">Transmembrane</keyword>
<proteinExistence type="predicted"/>
<gene>
    <name evidence="2" type="ORF">A2480_01125</name>
</gene>
<evidence type="ECO:0000256" key="1">
    <source>
        <dbReference type="SAM" id="Phobius"/>
    </source>
</evidence>
<name>A0A1F7WDY7_9BACT</name>
<dbReference type="Proteomes" id="UP000176988">
    <property type="component" value="Unassembled WGS sequence"/>
</dbReference>